<sequence>MRVNETQKLPLAQSVHEVDFLRNGGMIFHLDNLPLHENGLRIHAYANDREVYSQTYYSIGGGFIVDEAHFGQESADSQTVPYPFKSAAELMEQCQRSGMSLSGLVLQNELAWHTKAEIEQYFMQIWRTMTDCMQKGLNTEGILPGPLRVTRRAPSLQRILTSSDTLSVDPMGVIDWVNLFALAVSEENAAGGRVVTAPTNGACGIIPAVLAYYGRFIQPLTSVLIIRYFMASGVIGILYKANASISGAEVGCQGEVGVACSMAASGLAELMGGNPAQVCSAAEIGMEHNLGLTCDPVAGQVQVPCIERNAIAAVQAINAARMALQRTTAPYVSLDNVIETMYETGKDLNPKYRETSRGGLAIKITMCE</sequence>
<keyword evidence="4 11" id="KW-0312">Gluconeogenesis</keyword>
<comment type="cofactor">
    <cofactor evidence="1 11">
        <name>[4Fe-4S] cluster</name>
        <dbReference type="ChEBI" id="CHEBI:49883"/>
    </cofactor>
</comment>
<evidence type="ECO:0000256" key="1">
    <source>
        <dbReference type="ARBA" id="ARBA00001966"/>
    </source>
</evidence>
<dbReference type="NCBIfam" id="TIGR00720">
    <property type="entry name" value="sda_mono"/>
    <property type="match status" value="1"/>
</dbReference>
<dbReference type="EMBL" id="CAADJA010000002">
    <property type="protein sequence ID" value="VFS46108.1"/>
    <property type="molecule type" value="Genomic_DNA"/>
</dbReference>
<dbReference type="InterPro" id="IPR051318">
    <property type="entry name" value="Fe-S_L-Ser"/>
</dbReference>
<dbReference type="Gene3D" id="3.30.1330.90">
    <property type="entry name" value="D-3-phosphoglycerate dehydrogenase, domain 3"/>
    <property type="match status" value="1"/>
</dbReference>
<keyword evidence="6 11" id="KW-0479">Metal-binding</keyword>
<evidence type="ECO:0000256" key="10">
    <source>
        <dbReference type="ARBA" id="ARBA00049406"/>
    </source>
</evidence>
<keyword evidence="8 11" id="KW-0411">Iron-sulfur</keyword>
<dbReference type="PANTHER" id="PTHR30182">
    <property type="entry name" value="L-SERINE DEHYDRATASE"/>
    <property type="match status" value="1"/>
</dbReference>
<feature type="domain" description="Serine dehydratase beta chain" evidence="13">
    <location>
        <begin position="2"/>
        <end position="68"/>
    </location>
</feature>
<evidence type="ECO:0000256" key="7">
    <source>
        <dbReference type="ARBA" id="ARBA00023004"/>
    </source>
</evidence>
<proteinExistence type="inferred from homology"/>
<dbReference type="InterPro" id="IPR004644">
    <property type="entry name" value="Fe-S_L-Ser_mono"/>
</dbReference>
<dbReference type="InterPro" id="IPR029009">
    <property type="entry name" value="ASB_dom_sf"/>
</dbReference>
<reference evidence="14 15" key="1">
    <citation type="submission" date="2019-03" db="EMBL/GenBank/DDBJ databases">
        <authorList>
            <consortium name="Pathogen Informatics"/>
        </authorList>
    </citation>
    <scope>NUCLEOTIDE SEQUENCE [LARGE SCALE GENOMIC DNA]</scope>
    <source>
        <strain evidence="14 15">NCTC12282</strain>
    </source>
</reference>
<evidence type="ECO:0000313" key="15">
    <source>
        <dbReference type="Proteomes" id="UP000373449"/>
    </source>
</evidence>
<dbReference type="GO" id="GO:0046872">
    <property type="term" value="F:metal ion binding"/>
    <property type="evidence" value="ECO:0007669"/>
    <property type="project" value="UniProtKB-KW"/>
</dbReference>
<evidence type="ECO:0000259" key="12">
    <source>
        <dbReference type="Pfam" id="PF03313"/>
    </source>
</evidence>
<dbReference type="AlphaFoldDB" id="A0A484ZCU1"/>
<keyword evidence="5 11" id="KW-0004">4Fe-4S</keyword>
<evidence type="ECO:0000256" key="3">
    <source>
        <dbReference type="ARBA" id="ARBA00008636"/>
    </source>
</evidence>
<name>A0A484ZCU1_9GAMM</name>
<gene>
    <name evidence="14" type="primary">sdaA_1</name>
    <name evidence="14" type="ORF">NCTC12282_00998</name>
</gene>
<comment type="pathway">
    <text evidence="2">Carbohydrate biosynthesis; gluconeogenesis.</text>
</comment>
<keyword evidence="9 11" id="KW-0456">Lyase</keyword>
<keyword evidence="7 11" id="KW-0408">Iron</keyword>
<evidence type="ECO:0000313" key="14">
    <source>
        <dbReference type="EMBL" id="VFS46108.1"/>
    </source>
</evidence>
<evidence type="ECO:0000256" key="5">
    <source>
        <dbReference type="ARBA" id="ARBA00022485"/>
    </source>
</evidence>
<dbReference type="Pfam" id="PF03315">
    <property type="entry name" value="SDH_beta"/>
    <property type="match status" value="1"/>
</dbReference>
<evidence type="ECO:0000256" key="2">
    <source>
        <dbReference type="ARBA" id="ARBA00004742"/>
    </source>
</evidence>
<evidence type="ECO:0000256" key="11">
    <source>
        <dbReference type="RuleBase" id="RU366059"/>
    </source>
</evidence>
<comment type="catalytic activity">
    <reaction evidence="10 11">
        <text>L-serine = pyruvate + NH4(+)</text>
        <dbReference type="Rhea" id="RHEA:19169"/>
        <dbReference type="ChEBI" id="CHEBI:15361"/>
        <dbReference type="ChEBI" id="CHEBI:28938"/>
        <dbReference type="ChEBI" id="CHEBI:33384"/>
        <dbReference type="EC" id="4.3.1.17"/>
    </reaction>
</comment>
<protein>
    <recommendedName>
        <fullName evidence="11">L-serine dehydratase</fullName>
        <ecNumber evidence="11">4.3.1.17</ecNumber>
    </recommendedName>
</protein>
<dbReference type="PANTHER" id="PTHR30182:SF1">
    <property type="entry name" value="L-SERINE DEHYDRATASE 1"/>
    <property type="match status" value="1"/>
</dbReference>
<dbReference type="SUPFAM" id="SSF143548">
    <property type="entry name" value="Serine metabolism enzymes domain"/>
    <property type="match status" value="1"/>
</dbReference>
<evidence type="ECO:0000259" key="13">
    <source>
        <dbReference type="Pfam" id="PF03315"/>
    </source>
</evidence>
<dbReference type="GO" id="GO:0006094">
    <property type="term" value="P:gluconeogenesis"/>
    <property type="evidence" value="ECO:0007669"/>
    <property type="project" value="UniProtKB-KW"/>
</dbReference>
<evidence type="ECO:0000256" key="4">
    <source>
        <dbReference type="ARBA" id="ARBA00022432"/>
    </source>
</evidence>
<organism evidence="14 15">
    <name type="scientific">Budvicia aquatica</name>
    <dbReference type="NCBI Taxonomy" id="82979"/>
    <lineage>
        <taxon>Bacteria</taxon>
        <taxon>Pseudomonadati</taxon>
        <taxon>Pseudomonadota</taxon>
        <taxon>Gammaproteobacteria</taxon>
        <taxon>Enterobacterales</taxon>
        <taxon>Budviciaceae</taxon>
        <taxon>Budvicia</taxon>
    </lineage>
</organism>
<dbReference type="Pfam" id="PF03313">
    <property type="entry name" value="SDH_alpha"/>
    <property type="match status" value="1"/>
</dbReference>
<evidence type="ECO:0000256" key="8">
    <source>
        <dbReference type="ARBA" id="ARBA00023014"/>
    </source>
</evidence>
<evidence type="ECO:0000256" key="9">
    <source>
        <dbReference type="ARBA" id="ARBA00023239"/>
    </source>
</evidence>
<evidence type="ECO:0000256" key="6">
    <source>
        <dbReference type="ARBA" id="ARBA00022723"/>
    </source>
</evidence>
<dbReference type="GO" id="GO:0003941">
    <property type="term" value="F:L-serine ammonia-lyase activity"/>
    <property type="evidence" value="ECO:0007669"/>
    <property type="project" value="UniProtKB-UniRule"/>
</dbReference>
<accession>A0A484ZCU1</accession>
<comment type="similarity">
    <text evidence="3 11">Belongs to the iron-sulfur dependent L-serine dehydratase family.</text>
</comment>
<dbReference type="InterPro" id="IPR005130">
    <property type="entry name" value="Ser_deHydtase-like_asu"/>
</dbReference>
<dbReference type="InterPro" id="IPR005131">
    <property type="entry name" value="Ser_deHydtase_bsu"/>
</dbReference>
<dbReference type="GO" id="GO:0051539">
    <property type="term" value="F:4 iron, 4 sulfur cluster binding"/>
    <property type="evidence" value="ECO:0007669"/>
    <property type="project" value="UniProtKB-UniRule"/>
</dbReference>
<dbReference type="EC" id="4.3.1.17" evidence="11"/>
<dbReference type="Proteomes" id="UP000373449">
    <property type="component" value="Unassembled WGS sequence"/>
</dbReference>
<feature type="domain" description="Serine dehydratase-like alpha subunit" evidence="12">
    <location>
        <begin position="97"/>
        <end position="361"/>
    </location>
</feature>